<dbReference type="AlphaFoldDB" id="A0AAV3S234"/>
<protein>
    <recommendedName>
        <fullName evidence="3">Retrotransposon gag domain-containing protein</fullName>
    </recommendedName>
</protein>
<evidence type="ECO:0008006" key="3">
    <source>
        <dbReference type="Google" id="ProtNLM"/>
    </source>
</evidence>
<keyword evidence="2" id="KW-1185">Reference proteome</keyword>
<organism evidence="1 2">
    <name type="scientific">Lithospermum erythrorhizon</name>
    <name type="common">Purple gromwell</name>
    <name type="synonym">Lithospermum officinale var. erythrorhizon</name>
    <dbReference type="NCBI Taxonomy" id="34254"/>
    <lineage>
        <taxon>Eukaryota</taxon>
        <taxon>Viridiplantae</taxon>
        <taxon>Streptophyta</taxon>
        <taxon>Embryophyta</taxon>
        <taxon>Tracheophyta</taxon>
        <taxon>Spermatophyta</taxon>
        <taxon>Magnoliopsida</taxon>
        <taxon>eudicotyledons</taxon>
        <taxon>Gunneridae</taxon>
        <taxon>Pentapetalae</taxon>
        <taxon>asterids</taxon>
        <taxon>lamiids</taxon>
        <taxon>Boraginales</taxon>
        <taxon>Boraginaceae</taxon>
        <taxon>Boraginoideae</taxon>
        <taxon>Lithospermeae</taxon>
        <taxon>Lithospermum</taxon>
    </lineage>
</organism>
<reference evidence="1 2" key="1">
    <citation type="submission" date="2024-01" db="EMBL/GenBank/DDBJ databases">
        <title>The complete chloroplast genome sequence of Lithospermum erythrorhizon: insights into the phylogenetic relationship among Boraginaceae species and the maternal lineages of purple gromwells.</title>
        <authorList>
            <person name="Okada T."/>
            <person name="Watanabe K."/>
        </authorList>
    </citation>
    <scope>NUCLEOTIDE SEQUENCE [LARGE SCALE GENOMIC DNA]</scope>
</reference>
<evidence type="ECO:0000313" key="2">
    <source>
        <dbReference type="Proteomes" id="UP001454036"/>
    </source>
</evidence>
<dbReference type="EMBL" id="BAABME010014591">
    <property type="protein sequence ID" value="GAA0187319.1"/>
    <property type="molecule type" value="Genomic_DNA"/>
</dbReference>
<gene>
    <name evidence="1" type="ORF">LIER_34607</name>
</gene>
<name>A0AAV3S234_LITER</name>
<evidence type="ECO:0000313" key="1">
    <source>
        <dbReference type="EMBL" id="GAA0187319.1"/>
    </source>
</evidence>
<sequence length="134" mass="15512">MRDRQLLPVSLRMRGNPGKRDQNRYCEYHKEKGHDTNECIILRMEIEKLIQCVHLKEFTRDKRYENPQGRDADCQCLEMRSDDPLVIAPKTAHFTVERMLGVASLYLTMGTGLTSTTFRAQFTVVDIPNSSYNG</sequence>
<proteinExistence type="predicted"/>
<accession>A0AAV3S234</accession>
<comment type="caution">
    <text evidence="1">The sequence shown here is derived from an EMBL/GenBank/DDBJ whole genome shotgun (WGS) entry which is preliminary data.</text>
</comment>
<dbReference type="Proteomes" id="UP001454036">
    <property type="component" value="Unassembled WGS sequence"/>
</dbReference>